<feature type="domain" description="Ferrous iron transporter FeoA-like" evidence="2">
    <location>
        <begin position="2"/>
        <end position="74"/>
    </location>
</feature>
<comment type="caution">
    <text evidence="3">The sequence shown here is derived from an EMBL/GenBank/DDBJ whole genome shotgun (WGS) entry which is preliminary data.</text>
</comment>
<evidence type="ECO:0000313" key="3">
    <source>
        <dbReference type="EMBL" id="HGT41149.1"/>
    </source>
</evidence>
<dbReference type="InterPro" id="IPR007167">
    <property type="entry name" value="Fe-transptr_FeoA-like"/>
</dbReference>
<dbReference type="Pfam" id="PF04023">
    <property type="entry name" value="FeoA"/>
    <property type="match status" value="1"/>
</dbReference>
<reference evidence="3" key="1">
    <citation type="journal article" date="2020" name="mSystems">
        <title>Genome- and Community-Level Interaction Insights into Carbon Utilization and Element Cycling Functions of Hydrothermarchaeota in Hydrothermal Sediment.</title>
        <authorList>
            <person name="Zhou Z."/>
            <person name="Liu Y."/>
            <person name="Xu W."/>
            <person name="Pan J."/>
            <person name="Luo Z.H."/>
            <person name="Li M."/>
        </authorList>
    </citation>
    <scope>NUCLEOTIDE SEQUENCE [LARGE SCALE GENOMIC DNA]</scope>
    <source>
        <strain evidence="3">SpSt-508</strain>
    </source>
</reference>
<dbReference type="AlphaFoldDB" id="A0A7C4QUL3"/>
<sequence length="79" mass="8559">MLRLDELAVGQVARVLDVEGEDAVAVRLLEMGLVDGTEVRFLGAAPLGDPLEFLIRGARLSLRRSEARRVSVEPNTVSS</sequence>
<dbReference type="InterPro" id="IPR038157">
    <property type="entry name" value="FeoA_core_dom"/>
</dbReference>
<organism evidence="3">
    <name type="scientific">Schlesneria paludicola</name>
    <dbReference type="NCBI Taxonomy" id="360056"/>
    <lineage>
        <taxon>Bacteria</taxon>
        <taxon>Pseudomonadati</taxon>
        <taxon>Planctomycetota</taxon>
        <taxon>Planctomycetia</taxon>
        <taxon>Planctomycetales</taxon>
        <taxon>Planctomycetaceae</taxon>
        <taxon>Schlesneria</taxon>
    </lineage>
</organism>
<keyword evidence="1" id="KW-0408">Iron</keyword>
<dbReference type="Gene3D" id="2.30.30.90">
    <property type="match status" value="1"/>
</dbReference>
<accession>A0A7C4QUL3</accession>
<dbReference type="InterPro" id="IPR052713">
    <property type="entry name" value="FeoA"/>
</dbReference>
<evidence type="ECO:0000259" key="2">
    <source>
        <dbReference type="SMART" id="SM00899"/>
    </source>
</evidence>
<dbReference type="SMART" id="SM00899">
    <property type="entry name" value="FeoA"/>
    <property type="match status" value="1"/>
</dbReference>
<protein>
    <submittedName>
        <fullName evidence="3">Iron transporter</fullName>
    </submittedName>
</protein>
<proteinExistence type="predicted"/>
<dbReference type="SUPFAM" id="SSF50037">
    <property type="entry name" value="C-terminal domain of transcriptional repressors"/>
    <property type="match status" value="1"/>
</dbReference>
<dbReference type="InterPro" id="IPR008988">
    <property type="entry name" value="Transcriptional_repressor_C"/>
</dbReference>
<dbReference type="PANTHER" id="PTHR42954:SF2">
    <property type="entry name" value="FE(2+) TRANSPORT PROTEIN A"/>
    <property type="match status" value="1"/>
</dbReference>
<dbReference type="EMBL" id="DSVQ01000019">
    <property type="protein sequence ID" value="HGT41149.1"/>
    <property type="molecule type" value="Genomic_DNA"/>
</dbReference>
<evidence type="ECO:0000256" key="1">
    <source>
        <dbReference type="ARBA" id="ARBA00023004"/>
    </source>
</evidence>
<gene>
    <name evidence="3" type="ORF">ENS64_18030</name>
</gene>
<dbReference type="GO" id="GO:0046914">
    <property type="term" value="F:transition metal ion binding"/>
    <property type="evidence" value="ECO:0007669"/>
    <property type="project" value="InterPro"/>
</dbReference>
<name>A0A7C4QUL3_9PLAN</name>
<dbReference type="PANTHER" id="PTHR42954">
    <property type="entry name" value="FE(2+) TRANSPORT PROTEIN A"/>
    <property type="match status" value="1"/>
</dbReference>